<dbReference type="InterPro" id="IPR039261">
    <property type="entry name" value="FNR_nucleotide-bd"/>
</dbReference>
<feature type="transmembrane region" description="Helical" evidence="8">
    <location>
        <begin position="374"/>
        <end position="392"/>
    </location>
</feature>
<dbReference type="Pfam" id="PF01794">
    <property type="entry name" value="Ferric_reduct"/>
    <property type="match status" value="1"/>
</dbReference>
<dbReference type="GO" id="GO:0006826">
    <property type="term" value="P:iron ion transport"/>
    <property type="evidence" value="ECO:0007669"/>
    <property type="project" value="TreeGrafter"/>
</dbReference>
<feature type="region of interest" description="Disordered" evidence="7">
    <location>
        <begin position="590"/>
        <end position="634"/>
    </location>
</feature>
<dbReference type="AlphaFoldDB" id="A0A4U6X5Z8"/>
<dbReference type="Gene3D" id="3.40.50.80">
    <property type="entry name" value="Nucleotide-binding domain of ferredoxin-NADP reductase (FNR) module"/>
    <property type="match status" value="2"/>
</dbReference>
<feature type="transmembrane region" description="Helical" evidence="8">
    <location>
        <begin position="413"/>
        <end position="435"/>
    </location>
</feature>
<keyword evidence="2" id="KW-0813">Transport</keyword>
<dbReference type="InterPro" id="IPR051410">
    <property type="entry name" value="Ferric/Cupric_Reductase"/>
</dbReference>
<keyword evidence="5" id="KW-0406">Ion transport</keyword>
<dbReference type="OrthoDB" id="17725at2759"/>
<sequence>MLRRRALLSHLGIRPREEDRPKSSSEHHQLRFPNNCTMLSSNGGVLLLGVLASLPLPVVLADGRGLIGWGKTMYHPPCAFACRGVIKACPLLCTPTHGGEVHGSGHSTTTTPLECYTSDDAFLRTMALCLDTYCPLSDNAPRSLLEDYWAAHLATGTVGDYQWKPVVSYSEALVAARADEARVSEGHGTNATDTDAHGGHRKIKARHDHDGGSDDAGTGPLGTHSALPTIKAKQPLNVTSFIAEADWQKQYNGMTSFEINETGHATYTIIVTLVALFLPVVLAFARFVPGITRSRTWTWLNSAIVHPAVWGTKHREPVAIKAGGGIVPTRGQALYIAVISFLNVIFLLAPHHMIQPQSSFATSQEQEISVIGNRAGNLALGNMVALFFFSARNNPLLALSDWSHGTFLLLHRWLGYWTILHTVLHSIMLLVYYKMFGDYAAEEAKLYWIWGIVGTVAAVLIWPASLLVVRQRAYELFLSLHHLLVALFLVGFYYHIWYCYQYNWGYEIWAFIAISVWGLDRIWRLVRMALNGVRTAIVTPVEGSDGDYLRIEIDNVHAHGVVYICFPTLGWRFWENHPFSVASSFAGGHAQPPTTSIRTSASHDDDPEKSAADSPYHTRTNAETDSIAVGSNKASGPRATFIARTLTGMTAKLSAKLTRTGGGPLRIPVLVDGSYHSNATAKLSHCTSLLCIAGGVGVTAVLPIARSFEAPRRCRLVWGVRHKALAAALEPEMAQLPKHVDLGIKIGERINIDAVLRQELARDGESGPVGIVVCGPPSMTDEVRSRLSELGRTGGASKAFVLVDEAFSW</sequence>
<evidence type="ECO:0000256" key="7">
    <source>
        <dbReference type="SAM" id="MobiDB-lite"/>
    </source>
</evidence>
<dbReference type="SFLD" id="SFLDG01168">
    <property type="entry name" value="Ferric_reductase_subgroup_(FRE"/>
    <property type="match status" value="1"/>
</dbReference>
<dbReference type="InterPro" id="IPR013130">
    <property type="entry name" value="Fe3_Rdtase_TM_dom"/>
</dbReference>
<feature type="transmembrane region" description="Helical" evidence="8">
    <location>
        <begin position="476"/>
        <end position="496"/>
    </location>
</feature>
<feature type="transmembrane region" description="Helical" evidence="8">
    <location>
        <begin position="447"/>
        <end position="469"/>
    </location>
</feature>
<dbReference type="GO" id="GO:0006879">
    <property type="term" value="P:intracellular iron ion homeostasis"/>
    <property type="evidence" value="ECO:0007669"/>
    <property type="project" value="TreeGrafter"/>
</dbReference>
<dbReference type="CDD" id="cd06186">
    <property type="entry name" value="NOX_Duox_like_FAD_NADP"/>
    <property type="match status" value="1"/>
</dbReference>
<dbReference type="Proteomes" id="UP000310108">
    <property type="component" value="Unassembled WGS sequence"/>
</dbReference>
<evidence type="ECO:0000256" key="1">
    <source>
        <dbReference type="ARBA" id="ARBA00004141"/>
    </source>
</evidence>
<dbReference type="EMBL" id="PJEX01000417">
    <property type="protein sequence ID" value="TKW50269.1"/>
    <property type="molecule type" value="Genomic_DNA"/>
</dbReference>
<evidence type="ECO:0000256" key="2">
    <source>
        <dbReference type="ARBA" id="ARBA00022448"/>
    </source>
</evidence>
<protein>
    <submittedName>
        <fullName evidence="10">Putative ferric reductase transmembrane component</fullName>
    </submittedName>
</protein>
<dbReference type="STRING" id="1306861.A0A4U6X5Z8"/>
<proteinExistence type="predicted"/>
<accession>A0A4U6X5Z8</accession>
<name>A0A4U6X5Z8_9PEZI</name>
<comment type="subcellular location">
    <subcellularLocation>
        <location evidence="1">Membrane</location>
        <topology evidence="1">Multi-pass membrane protein</topology>
    </subcellularLocation>
</comment>
<gene>
    <name evidence="10" type="primary">CFL1</name>
    <name evidence="10" type="ORF">CTA1_9220</name>
</gene>
<dbReference type="GO" id="GO:0000293">
    <property type="term" value="F:ferric-chelate reductase activity"/>
    <property type="evidence" value="ECO:0007669"/>
    <property type="project" value="TreeGrafter"/>
</dbReference>
<evidence type="ECO:0000256" key="5">
    <source>
        <dbReference type="ARBA" id="ARBA00023065"/>
    </source>
</evidence>
<feature type="compositionally biased region" description="Basic and acidic residues" evidence="7">
    <location>
        <begin position="601"/>
        <end position="611"/>
    </location>
</feature>
<dbReference type="GO" id="GO:0015677">
    <property type="term" value="P:copper ion import"/>
    <property type="evidence" value="ECO:0007669"/>
    <property type="project" value="TreeGrafter"/>
</dbReference>
<feature type="transmembrane region" description="Helical" evidence="8">
    <location>
        <begin position="502"/>
        <end position="519"/>
    </location>
</feature>
<dbReference type="SUPFAM" id="SSF52343">
    <property type="entry name" value="Ferredoxin reductase-like, C-terminal NADP-linked domain"/>
    <property type="match status" value="1"/>
</dbReference>
<feature type="transmembrane region" description="Helical" evidence="8">
    <location>
        <begin position="265"/>
        <end position="285"/>
    </location>
</feature>
<keyword evidence="6 8" id="KW-0472">Membrane</keyword>
<keyword evidence="3 8" id="KW-0812">Transmembrane</keyword>
<evidence type="ECO:0000313" key="11">
    <source>
        <dbReference type="Proteomes" id="UP000310108"/>
    </source>
</evidence>
<feature type="region of interest" description="Disordered" evidence="7">
    <location>
        <begin position="184"/>
        <end position="221"/>
    </location>
</feature>
<dbReference type="PANTHER" id="PTHR32361:SF9">
    <property type="entry name" value="FERRIC REDUCTASE TRANSMEMBRANE COMPONENT 3-RELATED"/>
    <property type="match status" value="1"/>
</dbReference>
<evidence type="ECO:0000256" key="3">
    <source>
        <dbReference type="ARBA" id="ARBA00022692"/>
    </source>
</evidence>
<evidence type="ECO:0000313" key="10">
    <source>
        <dbReference type="EMBL" id="TKW50269.1"/>
    </source>
</evidence>
<dbReference type="PANTHER" id="PTHR32361">
    <property type="entry name" value="FERRIC/CUPRIC REDUCTASE TRANSMEMBRANE COMPONENT"/>
    <property type="match status" value="1"/>
</dbReference>
<feature type="domain" description="Ferric oxidoreductase" evidence="9">
    <location>
        <begin position="375"/>
        <end position="491"/>
    </location>
</feature>
<evidence type="ECO:0000259" key="9">
    <source>
        <dbReference type="Pfam" id="PF01794"/>
    </source>
</evidence>
<evidence type="ECO:0000256" key="6">
    <source>
        <dbReference type="ARBA" id="ARBA00023136"/>
    </source>
</evidence>
<evidence type="ECO:0000256" key="8">
    <source>
        <dbReference type="SAM" id="Phobius"/>
    </source>
</evidence>
<dbReference type="SFLD" id="SFLDS00052">
    <property type="entry name" value="Ferric_Reductase_Domain"/>
    <property type="match status" value="1"/>
</dbReference>
<feature type="transmembrane region" description="Helical" evidence="8">
    <location>
        <begin position="333"/>
        <end position="354"/>
    </location>
</feature>
<keyword evidence="11" id="KW-1185">Reference proteome</keyword>
<dbReference type="GO" id="GO:0005886">
    <property type="term" value="C:plasma membrane"/>
    <property type="evidence" value="ECO:0007669"/>
    <property type="project" value="TreeGrafter"/>
</dbReference>
<comment type="caution">
    <text evidence="10">The sequence shown here is derived from an EMBL/GenBank/DDBJ whole genome shotgun (WGS) entry which is preliminary data.</text>
</comment>
<reference evidence="10 11" key="1">
    <citation type="journal article" date="2019" name="PLoS ONE">
        <title>Comparative genome analysis indicates high evolutionary potential of pathogenicity genes in Colletotrichum tanaceti.</title>
        <authorList>
            <person name="Lelwala R.V."/>
            <person name="Korhonen P.K."/>
            <person name="Young N.D."/>
            <person name="Scott J.B."/>
            <person name="Ades P.A."/>
            <person name="Gasser R.B."/>
            <person name="Taylor P.W.J."/>
        </authorList>
    </citation>
    <scope>NUCLEOTIDE SEQUENCE [LARGE SCALE GENOMIC DNA]</scope>
    <source>
        <strain evidence="10">BRIP57314</strain>
    </source>
</reference>
<organism evidence="10 11">
    <name type="scientific">Colletotrichum tanaceti</name>
    <dbReference type="NCBI Taxonomy" id="1306861"/>
    <lineage>
        <taxon>Eukaryota</taxon>
        <taxon>Fungi</taxon>
        <taxon>Dikarya</taxon>
        <taxon>Ascomycota</taxon>
        <taxon>Pezizomycotina</taxon>
        <taxon>Sordariomycetes</taxon>
        <taxon>Hypocreomycetidae</taxon>
        <taxon>Glomerellales</taxon>
        <taxon>Glomerellaceae</taxon>
        <taxon>Colletotrichum</taxon>
        <taxon>Colletotrichum destructivum species complex</taxon>
    </lineage>
</organism>
<evidence type="ECO:0000256" key="4">
    <source>
        <dbReference type="ARBA" id="ARBA00022989"/>
    </source>
</evidence>
<keyword evidence="4 8" id="KW-1133">Transmembrane helix</keyword>